<evidence type="ECO:0000256" key="4">
    <source>
        <dbReference type="ARBA" id="ARBA00008770"/>
    </source>
</evidence>
<dbReference type="NCBIfam" id="TIGR01484">
    <property type="entry name" value="HAD-SF-IIB"/>
    <property type="match status" value="1"/>
</dbReference>
<comment type="cofactor">
    <cofactor evidence="2 6">
        <name>a divalent metal cation</name>
        <dbReference type="ChEBI" id="CHEBI:60240"/>
    </cofactor>
</comment>
<dbReference type="SUPFAM" id="SSF56784">
    <property type="entry name" value="HAD-like"/>
    <property type="match status" value="1"/>
</dbReference>
<dbReference type="InterPro" id="IPR036412">
    <property type="entry name" value="HAD-like_sf"/>
</dbReference>
<dbReference type="PANTHER" id="PTHR43768">
    <property type="entry name" value="TREHALOSE 6-PHOSPHATE PHOSPHATASE"/>
    <property type="match status" value="1"/>
</dbReference>
<comment type="catalytic activity">
    <reaction evidence="1 6">
        <text>alpha,alpha-trehalose 6-phosphate + H2O = alpha,alpha-trehalose + phosphate</text>
        <dbReference type="Rhea" id="RHEA:23420"/>
        <dbReference type="ChEBI" id="CHEBI:15377"/>
        <dbReference type="ChEBI" id="CHEBI:16551"/>
        <dbReference type="ChEBI" id="CHEBI:43474"/>
        <dbReference type="ChEBI" id="CHEBI:58429"/>
        <dbReference type="EC" id="3.1.3.12"/>
    </reaction>
</comment>
<dbReference type="EC" id="3.1.3.12" evidence="6"/>
<dbReference type="NCBIfam" id="TIGR00685">
    <property type="entry name" value="T6PP"/>
    <property type="match status" value="1"/>
</dbReference>
<dbReference type="Pfam" id="PF02358">
    <property type="entry name" value="Trehalose_PPase"/>
    <property type="match status" value="1"/>
</dbReference>
<evidence type="ECO:0000256" key="3">
    <source>
        <dbReference type="ARBA" id="ARBA00005199"/>
    </source>
</evidence>
<dbReference type="GO" id="GO:0004805">
    <property type="term" value="F:trehalose-phosphatase activity"/>
    <property type="evidence" value="ECO:0007669"/>
    <property type="project" value="UniProtKB-EC"/>
</dbReference>
<dbReference type="InterPro" id="IPR006379">
    <property type="entry name" value="HAD-SF_hydro_IIB"/>
</dbReference>
<protein>
    <recommendedName>
        <fullName evidence="6">Trehalose 6-phosphate phosphatase</fullName>
        <ecNumber evidence="6">3.1.3.12</ecNumber>
    </recommendedName>
</protein>
<gene>
    <name evidence="7" type="ORF">URODEC1_LOCUS74877</name>
</gene>
<evidence type="ECO:0000256" key="2">
    <source>
        <dbReference type="ARBA" id="ARBA00001968"/>
    </source>
</evidence>
<evidence type="ECO:0000313" key="8">
    <source>
        <dbReference type="Proteomes" id="UP001497457"/>
    </source>
</evidence>
<comment type="similarity">
    <text evidence="4 6">Belongs to the trehalose phosphatase family.</text>
</comment>
<organism evidence="7 8">
    <name type="scientific">Urochloa decumbens</name>
    <dbReference type="NCBI Taxonomy" id="240449"/>
    <lineage>
        <taxon>Eukaryota</taxon>
        <taxon>Viridiplantae</taxon>
        <taxon>Streptophyta</taxon>
        <taxon>Embryophyta</taxon>
        <taxon>Tracheophyta</taxon>
        <taxon>Spermatophyta</taxon>
        <taxon>Magnoliopsida</taxon>
        <taxon>Liliopsida</taxon>
        <taxon>Poales</taxon>
        <taxon>Poaceae</taxon>
        <taxon>PACMAD clade</taxon>
        <taxon>Panicoideae</taxon>
        <taxon>Panicodae</taxon>
        <taxon>Paniceae</taxon>
        <taxon>Melinidinae</taxon>
        <taxon>Urochloa</taxon>
    </lineage>
</organism>
<dbReference type="FunFam" id="3.40.50.1000:FF:000073">
    <property type="entry name" value="Trehalose 6-phosphate phosphatase"/>
    <property type="match status" value="1"/>
</dbReference>
<accession>A0ABC9CGK7</accession>
<reference evidence="8" key="1">
    <citation type="submission" date="2024-06" db="EMBL/GenBank/DDBJ databases">
        <authorList>
            <person name="Ryan C."/>
        </authorList>
    </citation>
    <scope>NUCLEOTIDE SEQUENCE [LARGE SCALE GENOMIC DNA]</scope>
</reference>
<dbReference type="Gene3D" id="3.30.70.1020">
    <property type="entry name" value="Trehalose-6-phosphate phosphatase related protein, domain 2"/>
    <property type="match status" value="1"/>
</dbReference>
<dbReference type="EMBL" id="OZ075113">
    <property type="protein sequence ID" value="CAL5019624.1"/>
    <property type="molecule type" value="Genomic_DNA"/>
</dbReference>
<evidence type="ECO:0000313" key="7">
    <source>
        <dbReference type="EMBL" id="CAL5019624.1"/>
    </source>
</evidence>
<dbReference type="Gene3D" id="3.40.50.1000">
    <property type="entry name" value="HAD superfamily/HAD-like"/>
    <property type="match status" value="1"/>
</dbReference>
<evidence type="ECO:0000256" key="6">
    <source>
        <dbReference type="RuleBase" id="RU361117"/>
    </source>
</evidence>
<reference evidence="7 8" key="2">
    <citation type="submission" date="2024-10" db="EMBL/GenBank/DDBJ databases">
        <authorList>
            <person name="Ryan C."/>
        </authorList>
    </citation>
    <scope>NUCLEOTIDE SEQUENCE [LARGE SCALE GENOMIC DNA]</scope>
</reference>
<evidence type="ECO:0000256" key="1">
    <source>
        <dbReference type="ARBA" id="ARBA00000500"/>
    </source>
</evidence>
<keyword evidence="5 6" id="KW-0378">Hydrolase</keyword>
<dbReference type="GO" id="GO:0005992">
    <property type="term" value="P:trehalose biosynthetic process"/>
    <property type="evidence" value="ECO:0007669"/>
    <property type="project" value="UniProtKB-ARBA"/>
</dbReference>
<proteinExistence type="inferred from homology"/>
<name>A0ABC9CGK7_9POAL</name>
<comment type="function">
    <text evidence="6">Removes the phosphate from trehalose 6-phosphate to produce free trehalose.</text>
</comment>
<dbReference type="FunFam" id="3.30.70.1020:FF:000004">
    <property type="entry name" value="Trehalose 6-phosphate phosphatase"/>
    <property type="match status" value="1"/>
</dbReference>
<dbReference type="Proteomes" id="UP001497457">
    <property type="component" value="Chromosome 3rd"/>
</dbReference>
<comment type="pathway">
    <text evidence="3 6">Glycan biosynthesis; trehalose biosynthesis.</text>
</comment>
<dbReference type="AlphaFoldDB" id="A0ABC9CGK7"/>
<dbReference type="InterPro" id="IPR044651">
    <property type="entry name" value="OTSB-like"/>
</dbReference>
<dbReference type="PANTHER" id="PTHR43768:SF32">
    <property type="entry name" value="TREHALOSE-PHOSPHATE PHOSPHATASE C-RELATED"/>
    <property type="match status" value="1"/>
</dbReference>
<evidence type="ECO:0000256" key="5">
    <source>
        <dbReference type="ARBA" id="ARBA00022801"/>
    </source>
</evidence>
<keyword evidence="8" id="KW-1185">Reference proteome</keyword>
<dbReference type="InterPro" id="IPR003337">
    <property type="entry name" value="Trehalose_PPase"/>
</dbReference>
<sequence length="424" mass="46212">MLPEASPQHSPSPEAARLSYFRVPSKCFAFGTRRDGREEEPRRPAFLASSHEPPAAPLVMMTNQDVVVSEMGIAAGSALPGPSPALLACRGAAAGAMSLRYLDLAAAAARSAAGCTWADAMRASSPTRSSRAAADADEFTAWMRKHPSALGKFEQIAGASRGKKIVMFLDYDGTLSPIVADPDAAYMSDAMRAAVRDVAKHFPTAIVSGRCRDKVRNFVGLSELYYAGSHGMDIKGPSSNPESVLCQPASEFLPVIDEVYKLLVEKTKSTPGAKVENNKFCLSVHFRCVDEKRWNALAEQVKAVIKDYPKLKLTQGRKVLEIRPSIMWDKGKALEFLLESLGFANCSDVLPVYIGDDRTDEDAFKVLRKRGQGIGILVSKCPKETNASYSLQDPSEVMEFLLRLVAWKKKSPPPPPPPMIRPRV</sequence>
<dbReference type="InterPro" id="IPR023214">
    <property type="entry name" value="HAD_sf"/>
</dbReference>
<dbReference type="CDD" id="cd01627">
    <property type="entry name" value="HAD_TPP"/>
    <property type="match status" value="1"/>
</dbReference>